<feature type="transmembrane region" description="Helical" evidence="1">
    <location>
        <begin position="124"/>
        <end position="147"/>
    </location>
</feature>
<protein>
    <submittedName>
        <fullName evidence="2">Extensin</fullName>
    </submittedName>
</protein>
<evidence type="ECO:0000256" key="1">
    <source>
        <dbReference type="SAM" id="Phobius"/>
    </source>
</evidence>
<evidence type="ECO:0000313" key="2">
    <source>
        <dbReference type="EMBL" id="CAB3226635.1"/>
    </source>
</evidence>
<accession>A0A6F9D8J8</accession>
<reference evidence="2" key="1">
    <citation type="submission" date="2020-04" db="EMBL/GenBank/DDBJ databases">
        <authorList>
            <person name="Neveu A P."/>
        </authorList>
    </citation>
    <scope>NUCLEOTIDE SEQUENCE</scope>
    <source>
        <tissue evidence="2">Whole embryo</tissue>
    </source>
</reference>
<keyword evidence="1" id="KW-0472">Membrane</keyword>
<proteinExistence type="evidence at transcript level"/>
<feature type="transmembrane region" description="Helical" evidence="1">
    <location>
        <begin position="101"/>
        <end position="118"/>
    </location>
</feature>
<dbReference type="EMBL" id="LR783468">
    <property type="protein sequence ID" value="CAB3226635.1"/>
    <property type="molecule type" value="mRNA"/>
</dbReference>
<name>A0A6F9D8J8_9ASCI</name>
<sequence>MVVRPMTPRPTLMTSREFVDNSAAFRLRQRESVEGAVDEPFYAPVHITYMYWRVVKILRRFWRCLRPGIDPLYFVYVTPPNVTIVFYILVARPGLSRQRSIQPSALLYVMVWGLAFAAPTKCTLAAMTACMSLYTYIYALYVITYLYTKFQL</sequence>
<organism evidence="2">
    <name type="scientific">Phallusia mammillata</name>
    <dbReference type="NCBI Taxonomy" id="59560"/>
    <lineage>
        <taxon>Eukaryota</taxon>
        <taxon>Metazoa</taxon>
        <taxon>Chordata</taxon>
        <taxon>Tunicata</taxon>
        <taxon>Ascidiacea</taxon>
        <taxon>Phlebobranchia</taxon>
        <taxon>Ascidiidae</taxon>
        <taxon>Phallusia</taxon>
    </lineage>
</organism>
<dbReference type="AlphaFoldDB" id="A0A6F9D8J8"/>
<gene>
    <name evidence="2" type="primary">C1orf118-002</name>
</gene>
<feature type="transmembrane region" description="Helical" evidence="1">
    <location>
        <begin position="71"/>
        <end position="89"/>
    </location>
</feature>
<keyword evidence="1" id="KW-0812">Transmembrane</keyword>
<keyword evidence="1" id="KW-1133">Transmembrane helix</keyword>